<dbReference type="AlphaFoldDB" id="A0AAV4RRR1"/>
<proteinExistence type="predicted"/>
<sequence>MERPGHKITRRDLFRSTKVCEMELKERASKSADQHHGRRRGASGGRRSSGAGGQRHRLLLPAPSKRVQGATPTYSSEAQPGIYGV</sequence>
<evidence type="ECO:0000256" key="1">
    <source>
        <dbReference type="SAM" id="MobiDB-lite"/>
    </source>
</evidence>
<comment type="caution">
    <text evidence="2">The sequence shown here is derived from an EMBL/GenBank/DDBJ whole genome shotgun (WGS) entry which is preliminary data.</text>
</comment>
<evidence type="ECO:0000313" key="3">
    <source>
        <dbReference type="Proteomes" id="UP001054945"/>
    </source>
</evidence>
<feature type="region of interest" description="Disordered" evidence="1">
    <location>
        <begin position="24"/>
        <end position="85"/>
    </location>
</feature>
<dbReference type="EMBL" id="BPLR01008476">
    <property type="protein sequence ID" value="GIY24998.1"/>
    <property type="molecule type" value="Genomic_DNA"/>
</dbReference>
<gene>
    <name evidence="2" type="ORF">CEXT_664011</name>
</gene>
<accession>A0AAV4RRR1</accession>
<name>A0AAV4RRR1_CAEEX</name>
<protein>
    <submittedName>
        <fullName evidence="2">Uncharacterized protein</fullName>
    </submittedName>
</protein>
<organism evidence="2 3">
    <name type="scientific">Caerostris extrusa</name>
    <name type="common">Bark spider</name>
    <name type="synonym">Caerostris bankana</name>
    <dbReference type="NCBI Taxonomy" id="172846"/>
    <lineage>
        <taxon>Eukaryota</taxon>
        <taxon>Metazoa</taxon>
        <taxon>Ecdysozoa</taxon>
        <taxon>Arthropoda</taxon>
        <taxon>Chelicerata</taxon>
        <taxon>Arachnida</taxon>
        <taxon>Araneae</taxon>
        <taxon>Araneomorphae</taxon>
        <taxon>Entelegynae</taxon>
        <taxon>Araneoidea</taxon>
        <taxon>Araneidae</taxon>
        <taxon>Caerostris</taxon>
    </lineage>
</organism>
<feature type="compositionally biased region" description="Basic and acidic residues" evidence="1">
    <location>
        <begin position="24"/>
        <end position="35"/>
    </location>
</feature>
<evidence type="ECO:0000313" key="2">
    <source>
        <dbReference type="EMBL" id="GIY24998.1"/>
    </source>
</evidence>
<reference evidence="2 3" key="1">
    <citation type="submission" date="2021-06" db="EMBL/GenBank/DDBJ databases">
        <title>Caerostris extrusa draft genome.</title>
        <authorList>
            <person name="Kono N."/>
            <person name="Arakawa K."/>
        </authorList>
    </citation>
    <scope>NUCLEOTIDE SEQUENCE [LARGE SCALE GENOMIC DNA]</scope>
</reference>
<dbReference type="Proteomes" id="UP001054945">
    <property type="component" value="Unassembled WGS sequence"/>
</dbReference>
<keyword evidence="3" id="KW-1185">Reference proteome</keyword>